<feature type="compositionally biased region" description="Polar residues" evidence="1">
    <location>
        <begin position="874"/>
        <end position="888"/>
    </location>
</feature>
<feature type="region of interest" description="Disordered" evidence="1">
    <location>
        <begin position="623"/>
        <end position="646"/>
    </location>
</feature>
<dbReference type="Gene3D" id="1.10.8.270">
    <property type="entry name" value="putative rabgap domain of human tbc1 domain family member 14 like domains"/>
    <property type="match status" value="1"/>
</dbReference>
<dbReference type="PANTHER" id="PTHR47219:SF9">
    <property type="entry name" value="GTPASE ACTIVATING PROTEIN AND CENTROSOME-ASSOCIATED, ISOFORM B"/>
    <property type="match status" value="1"/>
</dbReference>
<dbReference type="InterPro" id="IPR050302">
    <property type="entry name" value="Rab_GAP_TBC_domain"/>
</dbReference>
<dbReference type="InterPro" id="IPR000195">
    <property type="entry name" value="Rab-GAP-TBC_dom"/>
</dbReference>
<dbReference type="OrthoDB" id="159449at2759"/>
<feature type="region of interest" description="Disordered" evidence="1">
    <location>
        <begin position="841"/>
        <end position="926"/>
    </location>
</feature>
<feature type="region of interest" description="Disordered" evidence="1">
    <location>
        <begin position="542"/>
        <end position="561"/>
    </location>
</feature>
<feature type="region of interest" description="Disordered" evidence="1">
    <location>
        <begin position="989"/>
        <end position="1038"/>
    </location>
</feature>
<gene>
    <name evidence="3" type="primary">SPOSA6832_03695</name>
</gene>
<organism evidence="3 4">
    <name type="scientific">Sporidiobolus salmonicolor</name>
    <name type="common">Yeast-like fungus</name>
    <name type="synonym">Sporobolomyces salmonicolor</name>
    <dbReference type="NCBI Taxonomy" id="5005"/>
    <lineage>
        <taxon>Eukaryota</taxon>
        <taxon>Fungi</taxon>
        <taxon>Dikarya</taxon>
        <taxon>Basidiomycota</taxon>
        <taxon>Pucciniomycotina</taxon>
        <taxon>Microbotryomycetes</taxon>
        <taxon>Sporidiobolales</taxon>
        <taxon>Sporidiobolaceae</taxon>
        <taxon>Sporobolomyces</taxon>
    </lineage>
</organism>
<feature type="compositionally biased region" description="Basic residues" evidence="1">
    <location>
        <begin position="861"/>
        <end position="873"/>
    </location>
</feature>
<dbReference type="InterPro" id="IPR035969">
    <property type="entry name" value="Rab-GAP_TBC_sf"/>
</dbReference>
<feature type="domain" description="Rab-GAP TBC" evidence="2">
    <location>
        <begin position="1103"/>
        <end position="1288"/>
    </location>
</feature>
<dbReference type="GO" id="GO:0031267">
    <property type="term" value="F:small GTPase binding"/>
    <property type="evidence" value="ECO:0007669"/>
    <property type="project" value="TreeGrafter"/>
</dbReference>
<evidence type="ECO:0000313" key="4">
    <source>
        <dbReference type="Proteomes" id="UP000243876"/>
    </source>
</evidence>
<dbReference type="Pfam" id="PF00566">
    <property type="entry name" value="RabGAP-TBC"/>
    <property type="match status" value="1"/>
</dbReference>
<dbReference type="Proteomes" id="UP000243876">
    <property type="component" value="Unassembled WGS sequence"/>
</dbReference>
<feature type="region of interest" description="Disordered" evidence="1">
    <location>
        <begin position="316"/>
        <end position="335"/>
    </location>
</feature>
<feature type="compositionally biased region" description="Low complexity" evidence="1">
    <location>
        <begin position="485"/>
        <end position="517"/>
    </location>
</feature>
<evidence type="ECO:0000259" key="2">
    <source>
        <dbReference type="PROSITE" id="PS50086"/>
    </source>
</evidence>
<feature type="compositionally biased region" description="Basic and acidic residues" evidence="1">
    <location>
        <begin position="1002"/>
        <end position="1012"/>
    </location>
</feature>
<evidence type="ECO:0000313" key="3">
    <source>
        <dbReference type="EMBL" id="CEQ41937.1"/>
    </source>
</evidence>
<feature type="compositionally biased region" description="Polar residues" evidence="1">
    <location>
        <begin position="841"/>
        <end position="853"/>
    </location>
</feature>
<feature type="region of interest" description="Disordered" evidence="1">
    <location>
        <begin position="121"/>
        <end position="155"/>
    </location>
</feature>
<dbReference type="SUPFAM" id="SSF47923">
    <property type="entry name" value="Ypt/Rab-GAP domain of gyp1p"/>
    <property type="match status" value="2"/>
</dbReference>
<feature type="compositionally biased region" description="Polar residues" evidence="1">
    <location>
        <begin position="763"/>
        <end position="799"/>
    </location>
</feature>
<dbReference type="PANTHER" id="PTHR47219">
    <property type="entry name" value="RAB GTPASE-ACTIVATING PROTEIN 1-LIKE"/>
    <property type="match status" value="1"/>
</dbReference>
<dbReference type="GO" id="GO:0005096">
    <property type="term" value="F:GTPase activator activity"/>
    <property type="evidence" value="ECO:0007669"/>
    <property type="project" value="TreeGrafter"/>
</dbReference>
<reference evidence="4" key="1">
    <citation type="submission" date="2015-02" db="EMBL/GenBank/DDBJ databases">
        <authorList>
            <person name="Gon?alves P."/>
        </authorList>
    </citation>
    <scope>NUCLEOTIDE SEQUENCE [LARGE SCALE GENOMIC DNA]</scope>
</reference>
<keyword evidence="4" id="KW-1185">Reference proteome</keyword>
<dbReference type="PROSITE" id="PS50086">
    <property type="entry name" value="TBC_RABGAP"/>
    <property type="match status" value="1"/>
</dbReference>
<dbReference type="Gene3D" id="1.10.472.80">
    <property type="entry name" value="Ypt/Rab-GAP domain of gyp1p, domain 3"/>
    <property type="match status" value="1"/>
</dbReference>
<sequence length="1363" mass="146242">MSSKPFPSQPTFPLSPVELQRWVRFSAKGGVGKAVARVDKVSEDASRDLMMLEGDEVVVLMDLGGELYLVRIISFAPSARDEEKLRHGPAPIQGFCEGVVGLFHGAEVVFQQFKLKRPVMTPRSSSSAFSRRAAAPSPASSPPLPPPPRSATSFDLCSNANVTQRVSSREIVRSASVGHLSSVPSPQQEQQRTRRKPVPALEVVTEALDGQQWDAAAASAGRRDLRSRRRGEVEGLGIEVLGADASERQKSEKAARRGGSVYGNYELAGAFASLTQSPSVASFRQIARSPSPSSSLSTANRTPSLVTSPYSDFADDSVSSASHGTPATPSVPIPSTSSAVWDASIVSSSPQMPSGLFLGPYDTFASAEPDNVTPTADKFPIPAYRDATIVAPPRTASAFTLSPFSTSRISTKRALAIATTATAQVAILDRLVLDLRKRLDLLHPLQRSSAFPFTLFSSVSPTSSLVSTSSLPSSFLCQTLRTPKSSSSTIASTSTASSGGFSGSSTPPAGSAPGTPGEDPTLAFIFDSYRYSIVPRSSSVDSFGGKVTPVQNSLTESPARATKELRGEVLESLQNDPNEEEKLQGDEETGDELTAGEGVGRSFGAASELRERMRLVGSVPALSALPPHLSPEKSRKHASHLSTTSTIEGVHIPRLSHIFPRSDTNDSISSLPSLRLSDGGDSMSPRAYAPTRSLRQDDTPRASVPVATPVVPAPTSLWRSPDTSPVHQAVLRERSVDDETDVFVASPSSMDSAPQLGVVGPSPYSSRTYQPSSTPIEGSNDNCSPSRSRQLPVSPSSATYEPDQYALRLPPPMPSHTTMSSPSSASFFSYASVDESSSPAALSFSDQSETGSTRAGVAGPHKLRKKSSIRLKHSQSTPQLATSESQASLKLYSFPPPPLEAPDRQASDPFDATSLPKSPGKTLSHKSSVGLFMRKVSSPSIGSSENDRDKKVDYGVGISNKDFEEETVKIGNSAFEIVKPYAALLAKDDGDDQDIASPPSHSVDEDRSRVSLEYDELTTPRRPPVPPLQHAASTQPGLSHSFSTVSLVQHSHFSPPTPASLDGTERSLEDHRAKELKWVQTLGSMTAAQARKSKKIRQLVLSGVPSSVRGKVWAFLAEAEREKRPGLYASLCSTERLPLSIAVMDDLSMILLDHPQFALGSAGREDLEAVLHAFARFDQQLGYFPGLVNVVALLLMQMPAEEAFFTLVSLVRNYGFKQFFPIGKEELRLETLAFGFLLEAVGPKTAKRLRDLAILPSSYLPIWLSTLFLSILPLPSVLRIVDLLLFDPKTRYRAPLALLDLSHLTDESAFPTRDSVLNHLLAPPPAAFSPALLVPVMRSIKLSDDRVKKSIKKAAQVMLTPKA</sequence>
<dbReference type="Gene3D" id="1.10.10.750">
    <property type="entry name" value="Ypt/Rab-GAP domain of gyp1p, domain 1"/>
    <property type="match status" value="1"/>
</dbReference>
<feature type="non-terminal residue" evidence="3">
    <location>
        <position position="1"/>
    </location>
</feature>
<dbReference type="EMBL" id="CENE01000019">
    <property type="protein sequence ID" value="CEQ41937.1"/>
    <property type="molecule type" value="Genomic_DNA"/>
</dbReference>
<dbReference type="SMART" id="SM00164">
    <property type="entry name" value="TBC"/>
    <property type="match status" value="1"/>
</dbReference>
<accession>A0A0D6EPD7</accession>
<feature type="region of interest" description="Disordered" evidence="1">
    <location>
        <begin position="1046"/>
        <end position="1065"/>
    </location>
</feature>
<feature type="region of interest" description="Disordered" evidence="1">
    <location>
        <begin position="485"/>
        <end position="518"/>
    </location>
</feature>
<feature type="region of interest" description="Disordered" evidence="1">
    <location>
        <begin position="177"/>
        <end position="197"/>
    </location>
</feature>
<evidence type="ECO:0000256" key="1">
    <source>
        <dbReference type="SAM" id="MobiDB-lite"/>
    </source>
</evidence>
<feature type="compositionally biased region" description="Low complexity" evidence="1">
    <location>
        <begin position="815"/>
        <end position="824"/>
    </location>
</feature>
<name>A0A0D6EPD7_SPOSA</name>
<feature type="compositionally biased region" description="Pro residues" evidence="1">
    <location>
        <begin position="139"/>
        <end position="149"/>
    </location>
</feature>
<feature type="compositionally biased region" description="Low complexity" evidence="1">
    <location>
        <begin position="122"/>
        <end position="138"/>
    </location>
</feature>
<proteinExistence type="predicted"/>
<feature type="compositionally biased region" description="Polar residues" evidence="1">
    <location>
        <begin position="323"/>
        <end position="335"/>
    </location>
</feature>
<feature type="region of interest" description="Disordered" evidence="1">
    <location>
        <begin position="658"/>
        <end position="708"/>
    </location>
</feature>
<protein>
    <submittedName>
        <fullName evidence="3">SPOSA6832_03695-mRNA-1:cds</fullName>
    </submittedName>
</protein>
<feature type="region of interest" description="Disordered" evidence="1">
    <location>
        <begin position="745"/>
        <end position="824"/>
    </location>
</feature>
<feature type="region of interest" description="Disordered" evidence="1">
    <location>
        <begin position="571"/>
        <end position="602"/>
    </location>
</feature>